<dbReference type="PANTHER" id="PTHR10846:SF73">
    <property type="entry name" value="SODIUM_CALCIUM EXCHANGER MEMBRANE REGION DOMAIN-CONTAINING PROTEIN"/>
    <property type="match status" value="1"/>
</dbReference>
<evidence type="ECO:0000256" key="3">
    <source>
        <dbReference type="ARBA" id="ARBA00022449"/>
    </source>
</evidence>
<comment type="similarity">
    <text evidence="2">Belongs to the Ca(2+):cation antiporter (CaCA) (TC 2.A.19) family. SLC24A subfamily.</text>
</comment>
<dbReference type="InterPro" id="IPR004837">
    <property type="entry name" value="NaCa_Exmemb"/>
</dbReference>
<feature type="transmembrane region" description="Helical" evidence="7">
    <location>
        <begin position="688"/>
        <end position="706"/>
    </location>
</feature>
<evidence type="ECO:0000256" key="1">
    <source>
        <dbReference type="ARBA" id="ARBA00004141"/>
    </source>
</evidence>
<evidence type="ECO:0000256" key="6">
    <source>
        <dbReference type="ARBA" id="ARBA00023136"/>
    </source>
</evidence>
<feature type="transmembrane region" description="Helical" evidence="7">
    <location>
        <begin position="663"/>
        <end position="681"/>
    </location>
</feature>
<evidence type="ECO:0000313" key="10">
    <source>
        <dbReference type="Proteomes" id="UP001516023"/>
    </source>
</evidence>
<feature type="transmembrane region" description="Helical" evidence="7">
    <location>
        <begin position="186"/>
        <end position="208"/>
    </location>
</feature>
<feature type="transmembrane region" description="Helical" evidence="7">
    <location>
        <begin position="12"/>
        <end position="31"/>
    </location>
</feature>
<comment type="caution">
    <text evidence="9">The sequence shown here is derived from an EMBL/GenBank/DDBJ whole genome shotgun (WGS) entry which is preliminary data.</text>
</comment>
<sequence length="707" mass="78844">MDEQDGQGSAMWRGVALCLLSFVSFWCQSVVTEERLIPALNVISDYYKIPDDIAGNPVTILVPHSTLHHDAGATLMASGASSPELLCTLVSLFITHSSLGLGTIVGSEIFNLLIISAGSVYASEVRSVPHEKYGHRYLVLDKVMVVREVVFYGLSIGLLYLALSTTEVVLVQDQENGGEEVEEDRIFVSFWKACLVFGVYILYVLICANMPKILWFSRTVYLRLGLDRQVHIDEVDTKVESAEGRGVGVAENLGTSIHYKSFDDQELHQLPYIYNIKTEPNEHPEIGSHSTDDVAIHVGIGTSIDKAMAKDDNHLHTMLRTDPKEQNILSKAILKSFKLIKPNHLLCRDEYPAEINEVFELKNSSGGTNEIGCFLWQRSIFYNKAYFGSHAFHLRWFTITPQRIASSLDRLQPTKHQIIYPLFDEIHVDVNRLIINIVHPVRGKRDFTLMAPSKAIFEAVLHSFQVYIETNQDLRSHGVLEIEESDEISPVILSKARDNDADEHVTLIERPANATVVETILWASLLPLRYVMHYTLPDVRHLDRHGDPTKSIGYAYLSTIMCLVWLIVGSYAMVSSLESLAELIGISNAIMGVTLSAAGTSLPAYIASRIAAEKGFGNLAIANVLGSNTFNIAIGLGLPWAMYIAATGFEPYHDLMNEGIEESMIILAGTLILFVALLISTSFTLLKWHADLFIVLYVLYILYSVWP</sequence>
<evidence type="ECO:0000256" key="2">
    <source>
        <dbReference type="ARBA" id="ARBA00005364"/>
    </source>
</evidence>
<evidence type="ECO:0000256" key="5">
    <source>
        <dbReference type="ARBA" id="ARBA00022989"/>
    </source>
</evidence>
<dbReference type="Gene3D" id="1.20.1420.30">
    <property type="entry name" value="NCX, central ion-binding region"/>
    <property type="match status" value="2"/>
</dbReference>
<feature type="domain" description="Sodium/calcium exchanger membrane region" evidence="8">
    <location>
        <begin position="71"/>
        <end position="206"/>
    </location>
</feature>
<keyword evidence="5 7" id="KW-1133">Transmembrane helix</keyword>
<evidence type="ECO:0000259" key="8">
    <source>
        <dbReference type="Pfam" id="PF01699"/>
    </source>
</evidence>
<keyword evidence="3" id="KW-0813">Transport</keyword>
<evidence type="ECO:0000256" key="4">
    <source>
        <dbReference type="ARBA" id="ARBA00022692"/>
    </source>
</evidence>
<keyword evidence="6 7" id="KW-0472">Membrane</keyword>
<feature type="transmembrane region" description="Helical" evidence="7">
    <location>
        <begin position="619"/>
        <end position="643"/>
    </location>
</feature>
<comment type="subcellular location">
    <subcellularLocation>
        <location evidence="1">Membrane</location>
        <topology evidence="1">Multi-pass membrane protein</topology>
    </subcellularLocation>
</comment>
<keyword evidence="10" id="KW-1185">Reference proteome</keyword>
<dbReference type="AlphaFoldDB" id="A0ABD3R9Z2"/>
<dbReference type="InterPro" id="IPR044880">
    <property type="entry name" value="NCX_ion-bd_dom_sf"/>
</dbReference>
<dbReference type="Proteomes" id="UP001516023">
    <property type="component" value="Unassembled WGS sequence"/>
</dbReference>
<dbReference type="EMBL" id="JABMIG020000003">
    <property type="protein sequence ID" value="KAL3805290.1"/>
    <property type="molecule type" value="Genomic_DNA"/>
</dbReference>
<feature type="transmembrane region" description="Helical" evidence="7">
    <location>
        <begin position="586"/>
        <end position="607"/>
    </location>
</feature>
<gene>
    <name evidence="9" type="ORF">HJC23_008997</name>
</gene>
<accession>A0ABD3R9Z2</accession>
<proteinExistence type="inferred from homology"/>
<evidence type="ECO:0000256" key="7">
    <source>
        <dbReference type="SAM" id="Phobius"/>
    </source>
</evidence>
<feature type="transmembrane region" description="Helical" evidence="7">
    <location>
        <begin position="554"/>
        <end position="574"/>
    </location>
</feature>
<organism evidence="9 10">
    <name type="scientific">Cyclotella cryptica</name>
    <dbReference type="NCBI Taxonomy" id="29204"/>
    <lineage>
        <taxon>Eukaryota</taxon>
        <taxon>Sar</taxon>
        <taxon>Stramenopiles</taxon>
        <taxon>Ochrophyta</taxon>
        <taxon>Bacillariophyta</taxon>
        <taxon>Coscinodiscophyceae</taxon>
        <taxon>Thalassiosirophycidae</taxon>
        <taxon>Stephanodiscales</taxon>
        <taxon>Stephanodiscaceae</taxon>
        <taxon>Cyclotella</taxon>
    </lineage>
</organism>
<dbReference type="PANTHER" id="PTHR10846">
    <property type="entry name" value="SODIUM/POTASSIUM/CALCIUM EXCHANGER"/>
    <property type="match status" value="1"/>
</dbReference>
<dbReference type="GO" id="GO:0016020">
    <property type="term" value="C:membrane"/>
    <property type="evidence" value="ECO:0007669"/>
    <property type="project" value="UniProtKB-SubCell"/>
</dbReference>
<reference evidence="9 10" key="1">
    <citation type="journal article" date="2020" name="G3 (Bethesda)">
        <title>Improved Reference Genome for Cyclotella cryptica CCMP332, a Model for Cell Wall Morphogenesis, Salinity Adaptation, and Lipid Production in Diatoms (Bacillariophyta).</title>
        <authorList>
            <person name="Roberts W.R."/>
            <person name="Downey K.M."/>
            <person name="Ruck E.C."/>
            <person name="Traller J.C."/>
            <person name="Alverson A.J."/>
        </authorList>
    </citation>
    <scope>NUCLEOTIDE SEQUENCE [LARGE SCALE GENOMIC DNA]</scope>
    <source>
        <strain evidence="9 10">CCMP332</strain>
    </source>
</reference>
<feature type="transmembrane region" description="Helical" evidence="7">
    <location>
        <begin position="143"/>
        <end position="163"/>
    </location>
</feature>
<dbReference type="GO" id="GO:0015297">
    <property type="term" value="F:antiporter activity"/>
    <property type="evidence" value="ECO:0007669"/>
    <property type="project" value="UniProtKB-KW"/>
</dbReference>
<keyword evidence="3" id="KW-0050">Antiport</keyword>
<dbReference type="InterPro" id="IPR004481">
    <property type="entry name" value="K/Na/Ca-exchanger"/>
</dbReference>
<keyword evidence="4 7" id="KW-0812">Transmembrane</keyword>
<name>A0ABD3R9Z2_9STRA</name>
<protein>
    <recommendedName>
        <fullName evidence="8">Sodium/calcium exchanger membrane region domain-containing protein</fullName>
    </recommendedName>
</protein>
<dbReference type="Pfam" id="PF01699">
    <property type="entry name" value="Na_Ca_ex"/>
    <property type="match status" value="2"/>
</dbReference>
<evidence type="ECO:0000313" key="9">
    <source>
        <dbReference type="EMBL" id="KAL3805290.1"/>
    </source>
</evidence>
<feature type="domain" description="Sodium/calcium exchanger membrane region" evidence="8">
    <location>
        <begin position="556"/>
        <end position="706"/>
    </location>
</feature>